<reference evidence="2 3" key="1">
    <citation type="journal article" date="2016" name="Sci. Rep.">
        <title>The genome sequence of the outbreeding globe artichoke constructed de novo incorporating a phase-aware low-pass sequencing strategy of F1 progeny.</title>
        <authorList>
            <person name="Scaglione D."/>
            <person name="Reyes-Chin-Wo S."/>
            <person name="Acquadro A."/>
            <person name="Froenicke L."/>
            <person name="Portis E."/>
            <person name="Beitel C."/>
            <person name="Tirone M."/>
            <person name="Mauro R."/>
            <person name="Lo Monaco A."/>
            <person name="Mauromicale G."/>
            <person name="Faccioli P."/>
            <person name="Cattivelli L."/>
            <person name="Rieseberg L."/>
            <person name="Michelmore R."/>
            <person name="Lanteri S."/>
        </authorList>
    </citation>
    <scope>NUCLEOTIDE SEQUENCE [LARGE SCALE GENOMIC DNA]</scope>
    <source>
        <strain evidence="2">2C</strain>
    </source>
</reference>
<accession>A0A103XRH2</accession>
<dbReference type="Pfam" id="PF05627">
    <property type="entry name" value="AvrRpt-cleavage"/>
    <property type="match status" value="1"/>
</dbReference>
<organism evidence="2 3">
    <name type="scientific">Cynara cardunculus var. scolymus</name>
    <name type="common">Globe artichoke</name>
    <name type="synonym">Cynara scolymus</name>
    <dbReference type="NCBI Taxonomy" id="59895"/>
    <lineage>
        <taxon>Eukaryota</taxon>
        <taxon>Viridiplantae</taxon>
        <taxon>Streptophyta</taxon>
        <taxon>Embryophyta</taxon>
        <taxon>Tracheophyta</taxon>
        <taxon>Spermatophyta</taxon>
        <taxon>Magnoliopsida</taxon>
        <taxon>eudicotyledons</taxon>
        <taxon>Gunneridae</taxon>
        <taxon>Pentapetalae</taxon>
        <taxon>asterids</taxon>
        <taxon>campanulids</taxon>
        <taxon>Asterales</taxon>
        <taxon>Asteraceae</taxon>
        <taxon>Carduoideae</taxon>
        <taxon>Cardueae</taxon>
        <taxon>Carduinae</taxon>
        <taxon>Cynara</taxon>
    </lineage>
</organism>
<sequence length="91" mass="10706">MREGSEAVPKFGDWDLKNPSSATEFSFIFDKVRQARKTGYECYGNNLQLKANEIDSLKIKHQRRHHHNCHKQPSFVKSNPFLRCFFPSYKS</sequence>
<name>A0A103XRH2_CYNCS</name>
<feature type="domain" description="RIN4 pathogenic type III effector avirulence factor Avr cleavage site" evidence="1">
    <location>
        <begin position="4"/>
        <end position="37"/>
    </location>
</feature>
<dbReference type="AlphaFoldDB" id="A0A103XRH2"/>
<dbReference type="PANTHER" id="PTHR33159:SF101">
    <property type="entry name" value="OS04G0379600 PROTEIN"/>
    <property type="match status" value="1"/>
</dbReference>
<proteinExistence type="predicted"/>
<comment type="caution">
    <text evidence="2">The sequence shown here is derived from an EMBL/GenBank/DDBJ whole genome shotgun (WGS) entry which is preliminary data.</text>
</comment>
<keyword evidence="3" id="KW-1185">Reference proteome</keyword>
<dbReference type="Gramene" id="KVH95489">
    <property type="protein sequence ID" value="KVH95489"/>
    <property type="gene ID" value="Ccrd_002446"/>
</dbReference>
<evidence type="ECO:0000259" key="1">
    <source>
        <dbReference type="Pfam" id="PF05627"/>
    </source>
</evidence>
<dbReference type="InterPro" id="IPR008700">
    <property type="entry name" value="TypeIII_avirulence_cleave"/>
</dbReference>
<dbReference type="PANTHER" id="PTHR33159">
    <property type="entry name" value="RPM1-INTERACTING PROTEIN 4 (RIN4) FAMILY PROTEIN"/>
    <property type="match status" value="1"/>
</dbReference>
<dbReference type="Proteomes" id="UP000243975">
    <property type="component" value="Unassembled WGS sequence"/>
</dbReference>
<evidence type="ECO:0000313" key="3">
    <source>
        <dbReference type="Proteomes" id="UP000243975"/>
    </source>
</evidence>
<dbReference type="InterPro" id="IPR040387">
    <property type="entry name" value="RIN4/NOI4"/>
</dbReference>
<evidence type="ECO:0000313" key="2">
    <source>
        <dbReference type="EMBL" id="KVH95489.1"/>
    </source>
</evidence>
<protein>
    <submittedName>
        <fullName evidence="2">Pathogenic type III effector avirulence factor Avr cleavage site-containing protein</fullName>
    </submittedName>
</protein>
<dbReference type="EMBL" id="LEKV01004387">
    <property type="protein sequence ID" value="KVH95489.1"/>
    <property type="molecule type" value="Genomic_DNA"/>
</dbReference>
<gene>
    <name evidence="2" type="ORF">Ccrd_002446</name>
</gene>